<keyword evidence="3 7" id="KW-0408">Iron</keyword>
<dbReference type="GO" id="GO:0006783">
    <property type="term" value="P:heme biosynthetic process"/>
    <property type="evidence" value="ECO:0007669"/>
    <property type="project" value="UniProtKB-UniRule"/>
</dbReference>
<keyword evidence="6 7" id="KW-0627">Porphyrin biosynthesis</keyword>
<protein>
    <recommendedName>
        <fullName evidence="7">Ferrochelatase</fullName>
        <ecNumber evidence="7">4.98.1.1</ecNumber>
    </recommendedName>
</protein>
<accession>G1C9R3</accession>
<evidence type="ECO:0000256" key="1">
    <source>
        <dbReference type="ARBA" id="ARBA00004943"/>
    </source>
</evidence>
<gene>
    <name evidence="8" type="primary">FeCH</name>
</gene>
<keyword evidence="7" id="KW-0496">Mitochondrion</keyword>
<dbReference type="InterPro" id="IPR033644">
    <property type="entry name" value="Ferrochelatase_C"/>
</dbReference>
<keyword evidence="7" id="KW-0999">Mitochondrion inner membrane</keyword>
<dbReference type="SUPFAM" id="SSF53800">
    <property type="entry name" value="Chelatase"/>
    <property type="match status" value="2"/>
</dbReference>
<dbReference type="GO" id="GO:0004325">
    <property type="term" value="F:ferrochelatase activity"/>
    <property type="evidence" value="ECO:0007669"/>
    <property type="project" value="UniProtKB-UniRule"/>
</dbReference>
<evidence type="ECO:0000256" key="6">
    <source>
        <dbReference type="ARBA" id="ARBA00023244"/>
    </source>
</evidence>
<evidence type="ECO:0000256" key="3">
    <source>
        <dbReference type="ARBA" id="ARBA00023004"/>
    </source>
</evidence>
<sequence>MKTAVLLVNLGTPEEPTHKGVRNFLRPFLSDRRVVNLPPMLWYPILYCIILPFRSGRVARNYQEVWTAAGSPLLVYTRSQVAGVQRILNARLEAAKAKRIADGKAEDPSDEAVLSADYAGADVSNRTSEIVVSFAMTYTKPSIKDEIHRLQSVEKCERVIVIPLYPQYSSTTTGPIINQIGTELYDKDVNVPDLRVVHNYHKRRDFLVAIANTIRRHREAHKAKLIAEGKEELANKPRLLVFSYHGIPQQVVDDGDPYTAHCHHNSKIVGDILGLAEGEGWLMCYQSRFGKAEWTKPYTDDLLVTLPTKAGGKHDCVDMVCPAFAVDCLETLEEIEMCSRGFYTEAGGLDYTVVPCLNDSEEHCTVLANIAMDEMHF</sequence>
<dbReference type="CDD" id="cd03411">
    <property type="entry name" value="Ferrochelatase_N"/>
    <property type="match status" value="1"/>
</dbReference>
<keyword evidence="4 7" id="KW-0350">Heme biosynthesis</keyword>
<dbReference type="PANTHER" id="PTHR11108:SF1">
    <property type="entry name" value="FERROCHELATASE, MITOCHONDRIAL"/>
    <property type="match status" value="1"/>
</dbReference>
<evidence type="ECO:0000256" key="2">
    <source>
        <dbReference type="ARBA" id="ARBA00007718"/>
    </source>
</evidence>
<dbReference type="EC" id="4.98.1.1" evidence="7"/>
<dbReference type="InterPro" id="IPR019772">
    <property type="entry name" value="Ferrochelatase_AS"/>
</dbReference>
<dbReference type="PANTHER" id="PTHR11108">
    <property type="entry name" value="FERROCHELATASE"/>
    <property type="match status" value="1"/>
</dbReference>
<keyword evidence="7" id="KW-0472">Membrane</keyword>
<dbReference type="AlphaFoldDB" id="G1C9R3"/>
<dbReference type="CDD" id="cd00419">
    <property type="entry name" value="Ferrochelatase_C"/>
    <property type="match status" value="1"/>
</dbReference>
<dbReference type="HAMAP" id="MF_00323">
    <property type="entry name" value="Ferrochelatase"/>
    <property type="match status" value="1"/>
</dbReference>
<dbReference type="GO" id="GO:0005743">
    <property type="term" value="C:mitochondrial inner membrane"/>
    <property type="evidence" value="ECO:0007669"/>
    <property type="project" value="UniProtKB-SubCell"/>
</dbReference>
<dbReference type="NCBIfam" id="TIGR00109">
    <property type="entry name" value="hemH"/>
    <property type="match status" value="1"/>
</dbReference>
<dbReference type="InterPro" id="IPR001015">
    <property type="entry name" value="Ferrochelatase"/>
</dbReference>
<keyword evidence="5 7" id="KW-0456">Lyase</keyword>
<dbReference type="Pfam" id="PF00762">
    <property type="entry name" value="Ferrochelatase"/>
    <property type="match status" value="2"/>
</dbReference>
<dbReference type="UniPathway" id="UPA00252">
    <property type="reaction ID" value="UER00325"/>
</dbReference>
<name>G1C9R3_9EUGL</name>
<dbReference type="InterPro" id="IPR033659">
    <property type="entry name" value="Ferrochelatase_N"/>
</dbReference>
<dbReference type="EMBL" id="JF756658">
    <property type="protein sequence ID" value="AEM25316.1"/>
    <property type="molecule type" value="Genomic_DNA"/>
</dbReference>
<organism evidence="8">
    <name type="scientific">Parabodo caudatus</name>
    <dbReference type="NCBI Taxonomy" id="351713"/>
    <lineage>
        <taxon>Eukaryota</taxon>
        <taxon>Discoba</taxon>
        <taxon>Euglenozoa</taxon>
        <taxon>Kinetoplastea</taxon>
        <taxon>Metakinetoplastina</taxon>
        <taxon>Parabodonida</taxon>
        <taxon>Parabodo</taxon>
    </lineage>
</organism>
<comment type="similarity">
    <text evidence="2 7">Belongs to the ferrochelatase family.</text>
</comment>
<comment type="pathway">
    <text evidence="1 7">Porphyrin-containing compound metabolism; protoheme biosynthesis; protoheme from protoporphyrin-IX: step 1/1.</text>
</comment>
<evidence type="ECO:0000256" key="5">
    <source>
        <dbReference type="ARBA" id="ARBA00023239"/>
    </source>
</evidence>
<dbReference type="PROSITE" id="PS00534">
    <property type="entry name" value="FERROCHELATASE"/>
    <property type="match status" value="1"/>
</dbReference>
<reference evidence="8" key="1">
    <citation type="journal article" date="2011" name="PLoS ONE">
        <title>Identification and Phylogenetic Analysis of Heme Synthesis Genes in Trypanosomatids and Their Bacterial Endosymbionts.</title>
        <authorList>
            <person name="Alves J.M.P."/>
            <person name="Voegtly L.J."/>
            <person name="Matveyev A.V."/>
            <person name="Lara A.M."/>
            <person name="da Silva F.M."/>
            <person name="Serrano M.G."/>
            <person name="Buck G.A."/>
            <person name="Teixeira M.M.G."/>
            <person name="Camargo E.P."/>
        </authorList>
    </citation>
    <scope>NUCLEOTIDE SEQUENCE</scope>
    <source>
        <strain evidence="8">ATCC 30905</strain>
    </source>
</reference>
<evidence type="ECO:0000256" key="4">
    <source>
        <dbReference type="ARBA" id="ARBA00023133"/>
    </source>
</evidence>
<comment type="catalytic activity">
    <reaction evidence="7">
        <text>heme b + 2 H(+) = protoporphyrin IX + Fe(2+)</text>
        <dbReference type="Rhea" id="RHEA:22584"/>
        <dbReference type="ChEBI" id="CHEBI:15378"/>
        <dbReference type="ChEBI" id="CHEBI:29033"/>
        <dbReference type="ChEBI" id="CHEBI:57306"/>
        <dbReference type="ChEBI" id="CHEBI:60344"/>
        <dbReference type="EC" id="4.98.1.1"/>
    </reaction>
</comment>
<proteinExistence type="inferred from homology"/>
<comment type="subcellular location">
    <subcellularLocation>
        <location evidence="7">Mitochondrion inner membrane</location>
    </subcellularLocation>
</comment>
<dbReference type="Gene3D" id="3.40.50.1400">
    <property type="match status" value="2"/>
</dbReference>
<evidence type="ECO:0000256" key="7">
    <source>
        <dbReference type="RuleBase" id="RU000607"/>
    </source>
</evidence>
<comment type="function">
    <text evidence="7">Catalyzes the ferrous insertion into protoporphyrin IX.</text>
</comment>
<evidence type="ECO:0000313" key="8">
    <source>
        <dbReference type="EMBL" id="AEM25316.1"/>
    </source>
</evidence>